<dbReference type="Proteomes" id="UP000479710">
    <property type="component" value="Unassembled WGS sequence"/>
</dbReference>
<keyword evidence="3" id="KW-1185">Reference proteome</keyword>
<evidence type="ECO:0000256" key="1">
    <source>
        <dbReference type="SAM" id="MobiDB-lite"/>
    </source>
</evidence>
<accession>A0A6G1EPG5</accession>
<dbReference type="AlphaFoldDB" id="A0A6G1EPG5"/>
<feature type="region of interest" description="Disordered" evidence="1">
    <location>
        <begin position="23"/>
        <end position="48"/>
    </location>
</feature>
<protein>
    <submittedName>
        <fullName evidence="2">Uncharacterized protein</fullName>
    </submittedName>
</protein>
<sequence>MESGDQWRQTSIPGSPSVLLYYADLRPLPPSSSPPRYSQSESDTDEHNDLYFNHLVDNFSNAATNVVQPNQSDDDSDFQEALQLQSDEYAESALNYYNNDEKNKIRWDLHKLKAKNIAGIFQHMTTRTPFTTI</sequence>
<proteinExistence type="predicted"/>
<name>A0A6G1EPG5_9ORYZ</name>
<evidence type="ECO:0000313" key="2">
    <source>
        <dbReference type="EMBL" id="KAF0926524.1"/>
    </source>
</evidence>
<evidence type="ECO:0000313" key="3">
    <source>
        <dbReference type="Proteomes" id="UP000479710"/>
    </source>
</evidence>
<dbReference type="OrthoDB" id="689083at2759"/>
<comment type="caution">
    <text evidence="2">The sequence shown here is derived from an EMBL/GenBank/DDBJ whole genome shotgun (WGS) entry which is preliminary data.</text>
</comment>
<reference evidence="2 3" key="1">
    <citation type="submission" date="2019-11" db="EMBL/GenBank/DDBJ databases">
        <title>Whole genome sequence of Oryza granulata.</title>
        <authorList>
            <person name="Li W."/>
        </authorList>
    </citation>
    <scope>NUCLEOTIDE SEQUENCE [LARGE SCALE GENOMIC DNA]</scope>
    <source>
        <strain evidence="3">cv. Menghai</strain>
        <tissue evidence="2">Leaf</tissue>
    </source>
</reference>
<dbReference type="EMBL" id="SPHZ02000003">
    <property type="protein sequence ID" value="KAF0926524.1"/>
    <property type="molecule type" value="Genomic_DNA"/>
</dbReference>
<organism evidence="2 3">
    <name type="scientific">Oryza meyeriana var. granulata</name>
    <dbReference type="NCBI Taxonomy" id="110450"/>
    <lineage>
        <taxon>Eukaryota</taxon>
        <taxon>Viridiplantae</taxon>
        <taxon>Streptophyta</taxon>
        <taxon>Embryophyta</taxon>
        <taxon>Tracheophyta</taxon>
        <taxon>Spermatophyta</taxon>
        <taxon>Magnoliopsida</taxon>
        <taxon>Liliopsida</taxon>
        <taxon>Poales</taxon>
        <taxon>Poaceae</taxon>
        <taxon>BOP clade</taxon>
        <taxon>Oryzoideae</taxon>
        <taxon>Oryzeae</taxon>
        <taxon>Oryzinae</taxon>
        <taxon>Oryza</taxon>
        <taxon>Oryza meyeriana</taxon>
    </lineage>
</organism>
<gene>
    <name evidence="2" type="ORF">E2562_026014</name>
</gene>